<dbReference type="PANTHER" id="PTHR23074:SF17">
    <property type="entry name" value="FIDGETIN-LIKE PROTEIN 1"/>
    <property type="match status" value="1"/>
</dbReference>
<dbReference type="GO" id="GO:0005524">
    <property type="term" value="F:ATP binding"/>
    <property type="evidence" value="ECO:0007669"/>
    <property type="project" value="UniProtKB-KW"/>
</dbReference>
<dbReference type="Proteomes" id="UP000075714">
    <property type="component" value="Unassembled WGS sequence"/>
</dbReference>
<evidence type="ECO:0000259" key="6">
    <source>
        <dbReference type="SMART" id="SM00382"/>
    </source>
</evidence>
<dbReference type="EMBL" id="LSYV01000069">
    <property type="protein sequence ID" value="KXZ44405.1"/>
    <property type="molecule type" value="Genomic_DNA"/>
</dbReference>
<feature type="domain" description="AAA+ ATPase" evidence="6">
    <location>
        <begin position="189"/>
        <end position="327"/>
    </location>
</feature>
<dbReference type="Pfam" id="PF17862">
    <property type="entry name" value="AAA_lid_3"/>
    <property type="match status" value="1"/>
</dbReference>
<dbReference type="Gene3D" id="1.10.8.60">
    <property type="match status" value="1"/>
</dbReference>
<protein>
    <recommendedName>
        <fullName evidence="6">AAA+ ATPase domain-containing protein</fullName>
    </recommendedName>
</protein>
<feature type="region of interest" description="Disordered" evidence="5">
    <location>
        <begin position="20"/>
        <end position="124"/>
    </location>
</feature>
<reference evidence="8" key="1">
    <citation type="journal article" date="2016" name="Nat. Commun.">
        <title>The Gonium pectorale genome demonstrates co-option of cell cycle regulation during the evolution of multicellularity.</title>
        <authorList>
            <person name="Hanschen E.R."/>
            <person name="Marriage T.N."/>
            <person name="Ferris P.J."/>
            <person name="Hamaji T."/>
            <person name="Toyoda A."/>
            <person name="Fujiyama A."/>
            <person name="Neme R."/>
            <person name="Noguchi H."/>
            <person name="Minakuchi Y."/>
            <person name="Suzuki M."/>
            <person name="Kawai-Toyooka H."/>
            <person name="Smith D.R."/>
            <person name="Sparks H."/>
            <person name="Anderson J."/>
            <person name="Bakaric R."/>
            <person name="Luria V."/>
            <person name="Karger A."/>
            <person name="Kirschner M.W."/>
            <person name="Durand P.M."/>
            <person name="Michod R.E."/>
            <person name="Nozaki H."/>
            <person name="Olson B.J."/>
        </authorList>
    </citation>
    <scope>NUCLEOTIDE SEQUENCE [LARGE SCALE GENOMIC DNA]</scope>
    <source>
        <strain evidence="8">NIES-2863</strain>
    </source>
</reference>
<dbReference type="InterPro" id="IPR003959">
    <property type="entry name" value="ATPase_AAA_core"/>
</dbReference>
<comment type="caution">
    <text evidence="7">The sequence shown here is derived from an EMBL/GenBank/DDBJ whole genome shotgun (WGS) entry which is preliminary data.</text>
</comment>
<dbReference type="InterPro" id="IPR027417">
    <property type="entry name" value="P-loop_NTPase"/>
</dbReference>
<dbReference type="OrthoDB" id="10251136at2759"/>
<comment type="similarity">
    <text evidence="1 4">Belongs to the AAA ATPase family.</text>
</comment>
<dbReference type="InterPro" id="IPR041569">
    <property type="entry name" value="AAA_lid_3"/>
</dbReference>
<dbReference type="FunFam" id="1.10.8.60:FF:000022">
    <property type="entry name" value="Fidgetin like 1"/>
    <property type="match status" value="1"/>
</dbReference>
<sequence length="431" mass="46484">MVDSVAAARETSVKAHSALLGFHKHRHEQLLAQQHRQEQMQQLQQQQRQQAPQRQGSGPHDPPSGPGPSSSQQGFGALGPGRPSFRPPQPPQQSAAGLGSGSAPAAAPGPQPGNGQQPAFGPEGQLVLPEPLAMLDPKIVDNVFNEVLDRSAAIRWEDIAGQEAAKALVQEMVVWPIMNPQLFRGARAPPKGLLLFGPPGTGKTLIGKAVAANISATFFSISASSLTSKWIGEGEKMVRALFALAGVLQPSVIFIDEIDSLMTQRKAEGEHEASRRMKTEMLVQMDGCDPGSGERRLLVIGATNRPEELDEAARRRLPKQLYIPLPCAAARKVMLMNAFKRGSEVATALSDADIDKIVERTAGYSGSDMKNLIQEACQGPVRDLFRTRGNVTDVAPSDLRPVQLRDFQMASKAQKRSVSDTEVERQYAPVA</sequence>
<evidence type="ECO:0000256" key="1">
    <source>
        <dbReference type="ARBA" id="ARBA00006914"/>
    </source>
</evidence>
<feature type="compositionally biased region" description="Low complexity" evidence="5">
    <location>
        <begin position="92"/>
        <end position="122"/>
    </location>
</feature>
<dbReference type="InterPro" id="IPR003593">
    <property type="entry name" value="AAA+_ATPase"/>
</dbReference>
<keyword evidence="8" id="KW-1185">Reference proteome</keyword>
<dbReference type="FunFam" id="3.40.50.300:FF:000093">
    <property type="entry name" value="Fidgetin-like 1"/>
    <property type="match status" value="1"/>
</dbReference>
<dbReference type="GO" id="GO:0016887">
    <property type="term" value="F:ATP hydrolysis activity"/>
    <property type="evidence" value="ECO:0007669"/>
    <property type="project" value="InterPro"/>
</dbReference>
<gene>
    <name evidence="7" type="ORF">GPECTOR_68g376</name>
</gene>
<accession>A0A150G4F0</accession>
<keyword evidence="2 4" id="KW-0547">Nucleotide-binding</keyword>
<dbReference type="SUPFAM" id="SSF52540">
    <property type="entry name" value="P-loop containing nucleoside triphosphate hydrolases"/>
    <property type="match status" value="1"/>
</dbReference>
<dbReference type="STRING" id="33097.A0A150G4F0"/>
<organism evidence="7 8">
    <name type="scientific">Gonium pectorale</name>
    <name type="common">Green alga</name>
    <dbReference type="NCBI Taxonomy" id="33097"/>
    <lineage>
        <taxon>Eukaryota</taxon>
        <taxon>Viridiplantae</taxon>
        <taxon>Chlorophyta</taxon>
        <taxon>core chlorophytes</taxon>
        <taxon>Chlorophyceae</taxon>
        <taxon>CS clade</taxon>
        <taxon>Chlamydomonadales</taxon>
        <taxon>Volvocaceae</taxon>
        <taxon>Gonium</taxon>
    </lineage>
</organism>
<evidence type="ECO:0000256" key="2">
    <source>
        <dbReference type="ARBA" id="ARBA00022741"/>
    </source>
</evidence>
<evidence type="ECO:0000256" key="4">
    <source>
        <dbReference type="RuleBase" id="RU003651"/>
    </source>
</evidence>
<keyword evidence="3 4" id="KW-0067">ATP-binding</keyword>
<evidence type="ECO:0000313" key="8">
    <source>
        <dbReference type="Proteomes" id="UP000075714"/>
    </source>
</evidence>
<evidence type="ECO:0000256" key="3">
    <source>
        <dbReference type="ARBA" id="ARBA00022840"/>
    </source>
</evidence>
<name>A0A150G4F0_GONPE</name>
<dbReference type="AlphaFoldDB" id="A0A150G4F0"/>
<dbReference type="Pfam" id="PF00004">
    <property type="entry name" value="AAA"/>
    <property type="match status" value="1"/>
</dbReference>
<dbReference type="PROSITE" id="PS00674">
    <property type="entry name" value="AAA"/>
    <property type="match status" value="1"/>
</dbReference>
<dbReference type="InterPro" id="IPR003960">
    <property type="entry name" value="ATPase_AAA_CS"/>
</dbReference>
<feature type="compositionally biased region" description="Low complexity" evidence="5">
    <location>
        <begin position="67"/>
        <end position="84"/>
    </location>
</feature>
<dbReference type="SMART" id="SM00382">
    <property type="entry name" value="AAA"/>
    <property type="match status" value="1"/>
</dbReference>
<proteinExistence type="inferred from homology"/>
<feature type="compositionally biased region" description="Low complexity" evidence="5">
    <location>
        <begin position="30"/>
        <end position="59"/>
    </location>
</feature>
<dbReference type="PANTHER" id="PTHR23074">
    <property type="entry name" value="AAA DOMAIN-CONTAINING"/>
    <property type="match status" value="1"/>
</dbReference>
<dbReference type="Gene3D" id="3.40.50.300">
    <property type="entry name" value="P-loop containing nucleotide triphosphate hydrolases"/>
    <property type="match status" value="1"/>
</dbReference>
<dbReference type="InterPro" id="IPR050304">
    <property type="entry name" value="MT-severing_AAA_ATPase"/>
</dbReference>
<evidence type="ECO:0000256" key="5">
    <source>
        <dbReference type="SAM" id="MobiDB-lite"/>
    </source>
</evidence>
<evidence type="ECO:0000313" key="7">
    <source>
        <dbReference type="EMBL" id="KXZ44405.1"/>
    </source>
</evidence>